<reference evidence="2" key="1">
    <citation type="journal article" date="2021" name="PeerJ">
        <title>Extensive microbial diversity within the chicken gut microbiome revealed by metagenomics and culture.</title>
        <authorList>
            <person name="Gilroy R."/>
            <person name="Ravi A."/>
            <person name="Getino M."/>
            <person name="Pursley I."/>
            <person name="Horton D.L."/>
            <person name="Alikhan N.F."/>
            <person name="Baker D."/>
            <person name="Gharbi K."/>
            <person name="Hall N."/>
            <person name="Watson M."/>
            <person name="Adriaenssens E.M."/>
            <person name="Foster-Nyarko E."/>
            <person name="Jarju S."/>
            <person name="Secka A."/>
            <person name="Antonio M."/>
            <person name="Oren A."/>
            <person name="Chaudhuri R.R."/>
            <person name="La Ragione R."/>
            <person name="Hildebrand F."/>
            <person name="Pallen M.J."/>
        </authorList>
    </citation>
    <scope>NUCLEOTIDE SEQUENCE</scope>
    <source>
        <strain evidence="2">USAMLcec3-2134</strain>
    </source>
</reference>
<dbReference type="AlphaFoldDB" id="A0A9D2MSU9"/>
<keyword evidence="1" id="KW-1133">Transmembrane helix</keyword>
<keyword evidence="1" id="KW-0812">Transmembrane</keyword>
<dbReference type="Proteomes" id="UP000886883">
    <property type="component" value="Unassembled WGS sequence"/>
</dbReference>
<gene>
    <name evidence="2" type="ORF">H9763_07700</name>
</gene>
<evidence type="ECO:0000313" key="2">
    <source>
        <dbReference type="EMBL" id="HJB91336.1"/>
    </source>
</evidence>
<keyword evidence="1" id="KW-0472">Membrane</keyword>
<protein>
    <submittedName>
        <fullName evidence="2">Uncharacterized protein</fullName>
    </submittedName>
</protein>
<feature type="transmembrane region" description="Helical" evidence="1">
    <location>
        <begin position="12"/>
        <end position="32"/>
    </location>
</feature>
<comment type="caution">
    <text evidence="2">The sequence shown here is derived from an EMBL/GenBank/DDBJ whole genome shotgun (WGS) entry which is preliminary data.</text>
</comment>
<reference evidence="2" key="2">
    <citation type="submission" date="2021-04" db="EMBL/GenBank/DDBJ databases">
        <authorList>
            <person name="Gilroy R."/>
        </authorList>
    </citation>
    <scope>NUCLEOTIDE SEQUENCE</scope>
    <source>
        <strain evidence="2">USAMLcec3-2134</strain>
    </source>
</reference>
<evidence type="ECO:0000313" key="3">
    <source>
        <dbReference type="Proteomes" id="UP000886883"/>
    </source>
</evidence>
<sequence length="431" mass="49707">MPQEGEAVRRDGAAAVSFVLGPVLFAFLCWVIRRAGQLGWRRLYFLSRDGYLMCEMARRICRKRNIPIECRYLYASRFAWRIPEQDLAGEKAFLDRICRNGMEVSFSGLMKRAGLTEEEGRRIAALLRPQKGYDGVLSGKEIRALRLPLAECMEFRRLASLHAGRTHANAVAYLKQEGLLEEVPYGIVDSGWIGSMQESLNNLLHSAGKREGVQGCYFGLYDLPKGAKEEDYHAFYFSPGLGIGKKARFSNCLFECVFTAPQGMTIGYENNGIRMIPKRTERAEEDRRRIEEMRDWFFAYMDAMEELWEERLWAEGEELDVFPLLKSLMSAPSREESLFFGSLSFSDDTTEERMRPLAARLSQGQLFAQHLIPRILLETLGKTRKESGWMEGTVRLYGGRLYAWHRAETLFYKYLLYAGMQGRYRKRRKAV</sequence>
<organism evidence="2 3">
    <name type="scientific">Candidatus Eisenbergiella merdigallinarum</name>
    <dbReference type="NCBI Taxonomy" id="2838552"/>
    <lineage>
        <taxon>Bacteria</taxon>
        <taxon>Bacillati</taxon>
        <taxon>Bacillota</taxon>
        <taxon>Clostridia</taxon>
        <taxon>Lachnospirales</taxon>
        <taxon>Lachnospiraceae</taxon>
        <taxon>Eisenbergiella</taxon>
    </lineage>
</organism>
<dbReference type="EMBL" id="DWXE01000026">
    <property type="protein sequence ID" value="HJB91336.1"/>
    <property type="molecule type" value="Genomic_DNA"/>
</dbReference>
<evidence type="ECO:0000256" key="1">
    <source>
        <dbReference type="SAM" id="Phobius"/>
    </source>
</evidence>
<proteinExistence type="predicted"/>
<name>A0A9D2MSU9_9FIRM</name>
<accession>A0A9D2MSU9</accession>